<feature type="region of interest" description="Disordered" evidence="1">
    <location>
        <begin position="244"/>
        <end position="291"/>
    </location>
</feature>
<evidence type="ECO:0008006" key="4">
    <source>
        <dbReference type="Google" id="ProtNLM"/>
    </source>
</evidence>
<evidence type="ECO:0000256" key="1">
    <source>
        <dbReference type="SAM" id="MobiDB-lite"/>
    </source>
</evidence>
<organism evidence="2 3">
    <name type="scientific">Lithospermum erythrorhizon</name>
    <name type="common">Purple gromwell</name>
    <name type="synonym">Lithospermum officinale var. erythrorhizon</name>
    <dbReference type="NCBI Taxonomy" id="34254"/>
    <lineage>
        <taxon>Eukaryota</taxon>
        <taxon>Viridiplantae</taxon>
        <taxon>Streptophyta</taxon>
        <taxon>Embryophyta</taxon>
        <taxon>Tracheophyta</taxon>
        <taxon>Spermatophyta</taxon>
        <taxon>Magnoliopsida</taxon>
        <taxon>eudicotyledons</taxon>
        <taxon>Gunneridae</taxon>
        <taxon>Pentapetalae</taxon>
        <taxon>asterids</taxon>
        <taxon>lamiids</taxon>
        <taxon>Boraginales</taxon>
        <taxon>Boraginaceae</taxon>
        <taxon>Boraginoideae</taxon>
        <taxon>Lithospermeae</taxon>
        <taxon>Lithospermum</taxon>
    </lineage>
</organism>
<dbReference type="Proteomes" id="UP001454036">
    <property type="component" value="Unassembled WGS sequence"/>
</dbReference>
<sequence length="291" mass="32287">MNFTNPRVFTECALEDDFVIDVSTCIPNGGNENDGFSYVFDDVNTPVKECGDMVYNVENNKKEGLLGESVLQVKRRRMLQFQPEVLDSSFCNEEFPQTFFGSQEMDGSLEMDISEMSQWVSSFTENTSASCSEVLDLSSEEWVAGCFNDPEVYLSVDETGKNNKLWSPGGQISTELDNPFSEAKVVPDQPRCTRQNIVFKGKKSYMLSASELPSAVAYPFGFLKPCGIHGDVTLKDINQKILTPQPKSKPKYEDHSDPYPKSALTGKPVVGKTKIRTEGGTGSITIMRTKG</sequence>
<evidence type="ECO:0000313" key="3">
    <source>
        <dbReference type="Proteomes" id="UP001454036"/>
    </source>
</evidence>
<proteinExistence type="predicted"/>
<name>A0AAV3QC85_LITER</name>
<evidence type="ECO:0000313" key="2">
    <source>
        <dbReference type="EMBL" id="GAA0161228.1"/>
    </source>
</evidence>
<dbReference type="GO" id="GO:0007143">
    <property type="term" value="P:female meiotic nuclear division"/>
    <property type="evidence" value="ECO:0007669"/>
    <property type="project" value="InterPro"/>
</dbReference>
<dbReference type="PANTHER" id="PTHR33385:SF4">
    <property type="entry name" value="PROTEIN XRI1"/>
    <property type="match status" value="1"/>
</dbReference>
<reference evidence="2 3" key="1">
    <citation type="submission" date="2024-01" db="EMBL/GenBank/DDBJ databases">
        <title>The complete chloroplast genome sequence of Lithospermum erythrorhizon: insights into the phylogenetic relationship among Boraginaceae species and the maternal lineages of purple gromwells.</title>
        <authorList>
            <person name="Okada T."/>
            <person name="Watanabe K."/>
        </authorList>
    </citation>
    <scope>NUCLEOTIDE SEQUENCE [LARGE SCALE GENOMIC DNA]</scope>
</reference>
<dbReference type="PANTHER" id="PTHR33385">
    <property type="entry name" value="PROTEIN XRI1"/>
    <property type="match status" value="1"/>
</dbReference>
<dbReference type="AlphaFoldDB" id="A0AAV3QC85"/>
<dbReference type="InterPro" id="IPR039933">
    <property type="entry name" value="XRI1"/>
</dbReference>
<dbReference type="GO" id="GO:0007140">
    <property type="term" value="P:male meiotic nuclear division"/>
    <property type="evidence" value="ECO:0007669"/>
    <property type="project" value="InterPro"/>
</dbReference>
<keyword evidence="3" id="KW-1185">Reference proteome</keyword>
<accession>A0AAV3QC85</accession>
<dbReference type="EMBL" id="BAABME010004118">
    <property type="protein sequence ID" value="GAA0161228.1"/>
    <property type="molecule type" value="Genomic_DNA"/>
</dbReference>
<comment type="caution">
    <text evidence="2">The sequence shown here is derived from an EMBL/GenBank/DDBJ whole genome shotgun (WGS) entry which is preliminary data.</text>
</comment>
<protein>
    <recommendedName>
        <fullName evidence="4">Protein XRI1</fullName>
    </recommendedName>
</protein>
<gene>
    <name evidence="2" type="ORF">LIER_17590</name>
</gene>